<protein>
    <submittedName>
        <fullName evidence="2">Uncharacterized protein</fullName>
    </submittedName>
</protein>
<dbReference type="WBParaSite" id="JU765_v2.g8072.t1">
    <property type="protein sequence ID" value="JU765_v2.g8072.t1"/>
    <property type="gene ID" value="JU765_v2.g8072"/>
</dbReference>
<accession>A0AC34RMB8</accession>
<sequence>MPSGNGQEISKHSREAIEHLAETKDGKYKSMRNAINSRSEHENTETEIPTDDANKPIDTATCNPQQAQQSGRHQQQQRGQRC</sequence>
<name>A0AC34RMB8_9BILA</name>
<reference evidence="2" key="1">
    <citation type="submission" date="2022-11" db="UniProtKB">
        <authorList>
            <consortium name="WormBaseParasite"/>
        </authorList>
    </citation>
    <scope>IDENTIFICATION</scope>
</reference>
<evidence type="ECO:0000313" key="2">
    <source>
        <dbReference type="WBParaSite" id="JU765_v2.g8072.t1"/>
    </source>
</evidence>
<proteinExistence type="predicted"/>
<organism evidence="1 2">
    <name type="scientific">Panagrolaimus sp. JU765</name>
    <dbReference type="NCBI Taxonomy" id="591449"/>
    <lineage>
        <taxon>Eukaryota</taxon>
        <taxon>Metazoa</taxon>
        <taxon>Ecdysozoa</taxon>
        <taxon>Nematoda</taxon>
        <taxon>Chromadorea</taxon>
        <taxon>Rhabditida</taxon>
        <taxon>Tylenchina</taxon>
        <taxon>Panagrolaimomorpha</taxon>
        <taxon>Panagrolaimoidea</taxon>
        <taxon>Panagrolaimidae</taxon>
        <taxon>Panagrolaimus</taxon>
    </lineage>
</organism>
<evidence type="ECO:0000313" key="1">
    <source>
        <dbReference type="Proteomes" id="UP000887576"/>
    </source>
</evidence>
<dbReference type="Proteomes" id="UP000887576">
    <property type="component" value="Unplaced"/>
</dbReference>